<protein>
    <submittedName>
        <fullName evidence="3">Uncharacterized protein</fullName>
    </submittedName>
</protein>
<reference evidence="4" key="1">
    <citation type="submission" date="2016-10" db="EMBL/GenBank/DDBJ databases">
        <authorList>
            <person name="Varghese N."/>
            <person name="Submissions S."/>
        </authorList>
    </citation>
    <scope>NUCLEOTIDE SEQUENCE [LARGE SCALE GENOMIC DNA]</scope>
    <source>
        <strain evidence="4">DSM 22703</strain>
    </source>
</reference>
<feature type="compositionally biased region" description="Low complexity" evidence="1">
    <location>
        <begin position="127"/>
        <end position="141"/>
    </location>
</feature>
<sequence length="270" mass="30098">MAKTNEQFDQHFREKLDGHREKPSALAWERLESQLPKESKPTFGIWWAIAASVTVLLVAGYSFWPTDGKVSPETFVAEKTELPQENQTETSIEVPLNSSEIIESVELDKTTENPDFKTETAQTNPETKPSTTQKTKPTTSPALTQAPKNLIAQLESEPVSKPISVAIPELKTEEIQVDLPKLKTPEIEKMVAQTTAPADEEPLYRVSIYSNGIKKGEPQEKNLITELGKTVGQVEELLGKVDEGLISLQDKKDNLFASLTSRKNQAEEKR</sequence>
<organism evidence="3 4">
    <name type="scientific">Algoriphagus alkaliphilus</name>
    <dbReference type="NCBI Taxonomy" id="279824"/>
    <lineage>
        <taxon>Bacteria</taxon>
        <taxon>Pseudomonadati</taxon>
        <taxon>Bacteroidota</taxon>
        <taxon>Cytophagia</taxon>
        <taxon>Cytophagales</taxon>
        <taxon>Cyclobacteriaceae</taxon>
        <taxon>Algoriphagus</taxon>
    </lineage>
</organism>
<keyword evidence="2" id="KW-0812">Transmembrane</keyword>
<keyword evidence="4" id="KW-1185">Reference proteome</keyword>
<evidence type="ECO:0000256" key="2">
    <source>
        <dbReference type="SAM" id="Phobius"/>
    </source>
</evidence>
<feature type="transmembrane region" description="Helical" evidence="2">
    <location>
        <begin position="43"/>
        <end position="64"/>
    </location>
</feature>
<proteinExistence type="predicted"/>
<dbReference type="RefSeq" id="WP_092728852.1">
    <property type="nucleotide sequence ID" value="NZ_FMXE01000006.1"/>
</dbReference>
<accession>A0A1G5WBF2</accession>
<evidence type="ECO:0000256" key="1">
    <source>
        <dbReference type="SAM" id="MobiDB-lite"/>
    </source>
</evidence>
<dbReference type="Proteomes" id="UP000198756">
    <property type="component" value="Unassembled WGS sequence"/>
</dbReference>
<feature type="region of interest" description="Disordered" evidence="1">
    <location>
        <begin position="1"/>
        <end position="20"/>
    </location>
</feature>
<feature type="region of interest" description="Disordered" evidence="1">
    <location>
        <begin position="79"/>
        <end position="144"/>
    </location>
</feature>
<gene>
    <name evidence="3" type="ORF">SAMN03080617_01003</name>
</gene>
<evidence type="ECO:0000313" key="4">
    <source>
        <dbReference type="Proteomes" id="UP000198756"/>
    </source>
</evidence>
<feature type="compositionally biased region" description="Basic and acidic residues" evidence="1">
    <location>
        <begin position="106"/>
        <end position="118"/>
    </location>
</feature>
<evidence type="ECO:0000313" key="3">
    <source>
        <dbReference type="EMBL" id="SDA55469.1"/>
    </source>
</evidence>
<name>A0A1G5WBF2_9BACT</name>
<keyword evidence="2" id="KW-1133">Transmembrane helix</keyword>
<feature type="compositionally biased region" description="Polar residues" evidence="1">
    <location>
        <begin position="83"/>
        <end position="101"/>
    </location>
</feature>
<dbReference type="OrthoDB" id="826165at2"/>
<dbReference type="AlphaFoldDB" id="A0A1G5WBF2"/>
<dbReference type="STRING" id="279824.SAMN03080617_01003"/>
<keyword evidence="2" id="KW-0472">Membrane</keyword>
<dbReference type="EMBL" id="FMXE01000006">
    <property type="protein sequence ID" value="SDA55469.1"/>
    <property type="molecule type" value="Genomic_DNA"/>
</dbReference>